<proteinExistence type="predicted"/>
<feature type="region of interest" description="Disordered" evidence="1">
    <location>
        <begin position="272"/>
        <end position="307"/>
    </location>
</feature>
<feature type="compositionally biased region" description="Pro residues" evidence="1">
    <location>
        <begin position="273"/>
        <end position="283"/>
    </location>
</feature>
<keyword evidence="3" id="KW-1185">Reference proteome</keyword>
<reference evidence="2 3" key="1">
    <citation type="submission" date="2016-10" db="EMBL/GenBank/DDBJ databases">
        <title>Genome sequence of the basidiomycete white-rot fungus Trametes pubescens.</title>
        <authorList>
            <person name="Makela M.R."/>
            <person name="Granchi Z."/>
            <person name="Peng M."/>
            <person name="De Vries R.P."/>
            <person name="Grigoriev I."/>
            <person name="Riley R."/>
            <person name="Hilden K."/>
        </authorList>
    </citation>
    <scope>NUCLEOTIDE SEQUENCE [LARGE SCALE GENOMIC DNA]</scope>
    <source>
        <strain evidence="2 3">FBCC735</strain>
    </source>
</reference>
<dbReference type="Proteomes" id="UP000184267">
    <property type="component" value="Unassembled WGS sequence"/>
</dbReference>
<dbReference type="EMBL" id="MNAD01000743">
    <property type="protein sequence ID" value="OJT10728.1"/>
    <property type="molecule type" value="Genomic_DNA"/>
</dbReference>
<gene>
    <name evidence="2" type="ORF">TRAPUB_12760</name>
</gene>
<evidence type="ECO:0000313" key="3">
    <source>
        <dbReference type="Proteomes" id="UP000184267"/>
    </source>
</evidence>
<organism evidence="2 3">
    <name type="scientific">Trametes pubescens</name>
    <name type="common">White-rot fungus</name>
    <dbReference type="NCBI Taxonomy" id="154538"/>
    <lineage>
        <taxon>Eukaryota</taxon>
        <taxon>Fungi</taxon>
        <taxon>Dikarya</taxon>
        <taxon>Basidiomycota</taxon>
        <taxon>Agaricomycotina</taxon>
        <taxon>Agaricomycetes</taxon>
        <taxon>Polyporales</taxon>
        <taxon>Polyporaceae</taxon>
        <taxon>Trametes</taxon>
    </lineage>
</organism>
<comment type="caution">
    <text evidence="2">The sequence shown here is derived from an EMBL/GenBank/DDBJ whole genome shotgun (WGS) entry which is preliminary data.</text>
</comment>
<accession>A0A1M2VT36</accession>
<sequence length="452" mass="50896">MNILDRLPYDLWHIIFQLACTDGGRTGCALALASKACRRASSSARLHSVHIHSLRNVRGFLICMERIRRSTGEYPPVHHLLFSFLPETCDAPVRAWRTNWTDYARNERAMLMQLVNEHREWNTRKIAWNRGFVHHVSALLARVAGTLHTLVVLQSRDVRLPLVHCRLPALRELTLLGDDRMFVRVPRPGVLVPREGDDSDFALYDVPLPSADGPGGVPFPALRRLHVVYAWSKLHPWEETLPRWAALAPAVTHLRISQGSAQVAQTIRDMLGLPPPLVPPSPPTSNRNAADDGDVTVPESTPASPAVAGPTYPSLRLVIVQLSRAPKWTSSVTAAAVLAQRCEVEQVAEACAHADGGASQAWVSVLRSRRYDDEYWPRRLLREWRERMSGGGGCWTEDEYDEDERWGVSEIGPLPKRERPLTLDLRSDGPERTKAAKKWWQAVFSLRKRRAL</sequence>
<evidence type="ECO:0000313" key="2">
    <source>
        <dbReference type="EMBL" id="OJT10728.1"/>
    </source>
</evidence>
<name>A0A1M2VT36_TRAPU</name>
<evidence type="ECO:0000256" key="1">
    <source>
        <dbReference type="SAM" id="MobiDB-lite"/>
    </source>
</evidence>
<dbReference type="AlphaFoldDB" id="A0A1M2VT36"/>
<dbReference type="OrthoDB" id="2748701at2759"/>
<dbReference type="OMA" id="NEHREWN"/>
<protein>
    <submittedName>
        <fullName evidence="2">Uncharacterized protein</fullName>
    </submittedName>
</protein>